<feature type="region of interest" description="Disordered" evidence="1">
    <location>
        <begin position="1"/>
        <end position="82"/>
    </location>
</feature>
<gene>
    <name evidence="3" type="primary">crustin-like-2</name>
</gene>
<dbReference type="SUPFAM" id="SSF57256">
    <property type="entry name" value="Elafin-like"/>
    <property type="match status" value="1"/>
</dbReference>
<feature type="compositionally biased region" description="Gly residues" evidence="1">
    <location>
        <begin position="11"/>
        <end position="63"/>
    </location>
</feature>
<dbReference type="GO" id="GO:0005576">
    <property type="term" value="C:extracellular region"/>
    <property type="evidence" value="ECO:0007669"/>
    <property type="project" value="InterPro"/>
</dbReference>
<feature type="domain" description="WAP" evidence="2">
    <location>
        <begin position="87"/>
        <end position="141"/>
    </location>
</feature>
<reference evidence="3" key="2">
    <citation type="submission" date="2014-02" db="EMBL/GenBank/DDBJ databases">
        <title>The hermit crab's nose antennal transcriptomics.</title>
        <authorList>
            <person name="Groh K.C."/>
            <person name="Vogel H."/>
            <person name="Stensmyr M.C."/>
            <person name="Grosse-Wilde E."/>
            <person name="Hansson B.S."/>
        </authorList>
    </citation>
    <scope>NUCLEOTIDE SEQUENCE</scope>
    <source>
        <tissue evidence="3">Antennules</tissue>
    </source>
</reference>
<evidence type="ECO:0000313" key="3">
    <source>
        <dbReference type="EMBL" id="CDK12458.1"/>
    </source>
</evidence>
<evidence type="ECO:0000259" key="2">
    <source>
        <dbReference type="PROSITE" id="PS51390"/>
    </source>
</evidence>
<dbReference type="AlphaFoldDB" id="W6MGY6"/>
<dbReference type="EMBL" id="HABX01000014">
    <property type="protein sequence ID" value="CDK12458.1"/>
    <property type="molecule type" value="Transcribed_RNA"/>
</dbReference>
<evidence type="ECO:0000256" key="1">
    <source>
        <dbReference type="SAM" id="MobiDB-lite"/>
    </source>
</evidence>
<sequence length="142" mass="14791">NFGGRPVNQGSFGGRPINGGFQQGGFNQGGFQQGGFQQGGFHQGGFNQGGFNQGGFNQGGFHQGGRPIHQGGRPIGFQNQGSFGGLFNQKRGACPPVRPTCPRHGGVGPPINCVNDRQCGGIDKCCADVCLPNELVCKTPLF</sequence>
<dbReference type="Pfam" id="PF00095">
    <property type="entry name" value="WAP"/>
    <property type="match status" value="1"/>
</dbReference>
<name>W6MGY6_PAGBR</name>
<dbReference type="InterPro" id="IPR036645">
    <property type="entry name" value="Elafin-like_sf"/>
</dbReference>
<dbReference type="PROSITE" id="PS51390">
    <property type="entry name" value="WAP"/>
    <property type="match status" value="1"/>
</dbReference>
<feature type="non-terminal residue" evidence="3">
    <location>
        <position position="1"/>
    </location>
</feature>
<proteinExistence type="predicted"/>
<protein>
    <submittedName>
        <fullName evidence="3">Crustin-like-2 protein</fullName>
    </submittedName>
</protein>
<accession>W6MGY6</accession>
<organism evidence="3">
    <name type="scientific">Pagurus bernhardus</name>
    <name type="common">Common hermit crab</name>
    <name type="synonym">Eupagurus bernhardus</name>
    <dbReference type="NCBI Taxonomy" id="174397"/>
    <lineage>
        <taxon>Eukaryota</taxon>
        <taxon>Metazoa</taxon>
        <taxon>Ecdysozoa</taxon>
        <taxon>Arthropoda</taxon>
        <taxon>Crustacea</taxon>
        <taxon>Multicrustacea</taxon>
        <taxon>Malacostraca</taxon>
        <taxon>Eumalacostraca</taxon>
        <taxon>Eucarida</taxon>
        <taxon>Decapoda</taxon>
        <taxon>Pleocyemata</taxon>
        <taxon>Anomura</taxon>
        <taxon>Paguroidea</taxon>
        <taxon>Paguridae</taxon>
        <taxon>Pagurus</taxon>
    </lineage>
</organism>
<dbReference type="GO" id="GO:0030414">
    <property type="term" value="F:peptidase inhibitor activity"/>
    <property type="evidence" value="ECO:0007669"/>
    <property type="project" value="InterPro"/>
</dbReference>
<dbReference type="InterPro" id="IPR008197">
    <property type="entry name" value="WAP_dom"/>
</dbReference>
<dbReference type="Gene3D" id="4.10.75.10">
    <property type="entry name" value="Elafin-like"/>
    <property type="match status" value="1"/>
</dbReference>
<reference evidence="3" key="1">
    <citation type="submission" date="2013-06" db="EMBL/GenBank/DDBJ databases">
        <authorList>
            <person name="Groh K."/>
        </authorList>
    </citation>
    <scope>NUCLEOTIDE SEQUENCE</scope>
    <source>
        <tissue evidence="3">Antennules</tissue>
    </source>
</reference>